<gene>
    <name evidence="2" type="ORF">RM609_12760</name>
</gene>
<reference evidence="2" key="1">
    <citation type="submission" date="2024-05" db="EMBL/GenBank/DDBJ databases">
        <title>30 novel species of actinomycetes from the DSMZ collection.</title>
        <authorList>
            <person name="Nouioui I."/>
        </authorList>
    </citation>
    <scope>NUCLEOTIDE SEQUENCE</scope>
    <source>
        <strain evidence="2">DSM 40473</strain>
    </source>
</reference>
<dbReference type="PROSITE" id="PS50943">
    <property type="entry name" value="HTH_CROC1"/>
    <property type="match status" value="1"/>
</dbReference>
<evidence type="ECO:0000313" key="2">
    <source>
        <dbReference type="EMBL" id="MDT0449933.1"/>
    </source>
</evidence>
<evidence type="ECO:0000313" key="3">
    <source>
        <dbReference type="Proteomes" id="UP001180531"/>
    </source>
</evidence>
<dbReference type="EMBL" id="JAVRFI010000006">
    <property type="protein sequence ID" value="MDT0449933.1"/>
    <property type="molecule type" value="Genomic_DNA"/>
</dbReference>
<accession>A0ABU2SLS0</accession>
<comment type="caution">
    <text evidence="2">The sequence shown here is derived from an EMBL/GenBank/DDBJ whole genome shotgun (WGS) entry which is preliminary data.</text>
</comment>
<proteinExistence type="predicted"/>
<dbReference type="InterPro" id="IPR001387">
    <property type="entry name" value="Cro/C1-type_HTH"/>
</dbReference>
<dbReference type="Pfam" id="PF13560">
    <property type="entry name" value="HTH_31"/>
    <property type="match status" value="1"/>
</dbReference>
<dbReference type="RefSeq" id="WP_311610516.1">
    <property type="nucleotide sequence ID" value="NZ_JAVRFI010000006.1"/>
</dbReference>
<dbReference type="Proteomes" id="UP001180531">
    <property type="component" value="Unassembled WGS sequence"/>
</dbReference>
<name>A0ABU2SLS0_9ACTN</name>
<dbReference type="SMART" id="SM00530">
    <property type="entry name" value="HTH_XRE"/>
    <property type="match status" value="1"/>
</dbReference>
<feature type="domain" description="HTH cro/C1-type" evidence="1">
    <location>
        <begin position="16"/>
        <end position="70"/>
    </location>
</feature>
<protein>
    <submittedName>
        <fullName evidence="2">Helix-turn-helix transcriptional regulator</fullName>
    </submittedName>
</protein>
<organism evidence="2 3">
    <name type="scientific">Streptomyces hesseae</name>
    <dbReference type="NCBI Taxonomy" id="3075519"/>
    <lineage>
        <taxon>Bacteria</taxon>
        <taxon>Bacillati</taxon>
        <taxon>Actinomycetota</taxon>
        <taxon>Actinomycetes</taxon>
        <taxon>Kitasatosporales</taxon>
        <taxon>Streptomycetaceae</taxon>
        <taxon>Streptomyces</taxon>
    </lineage>
</organism>
<dbReference type="InterPro" id="IPR010982">
    <property type="entry name" value="Lambda_DNA-bd_dom_sf"/>
</dbReference>
<dbReference type="CDD" id="cd00093">
    <property type="entry name" value="HTH_XRE"/>
    <property type="match status" value="1"/>
</dbReference>
<sequence>MSLAPFTAPTFSPARLYRLIHERGLSYTELGAAVERAGQSVRAYATGERTPSVRIVHRLAAALEVDFAELCEPSDPDAELFAALAHLDGERRKRALAVLTAN</sequence>
<evidence type="ECO:0000259" key="1">
    <source>
        <dbReference type="PROSITE" id="PS50943"/>
    </source>
</evidence>
<dbReference type="Gene3D" id="1.10.260.40">
    <property type="entry name" value="lambda repressor-like DNA-binding domains"/>
    <property type="match status" value="1"/>
</dbReference>
<keyword evidence="3" id="KW-1185">Reference proteome</keyword>
<dbReference type="SUPFAM" id="SSF47413">
    <property type="entry name" value="lambda repressor-like DNA-binding domains"/>
    <property type="match status" value="1"/>
</dbReference>